<evidence type="ECO:0000313" key="1">
    <source>
        <dbReference type="EMBL" id="KAK6178469.1"/>
    </source>
</evidence>
<dbReference type="AlphaFoldDB" id="A0AAN8PKW8"/>
<gene>
    <name evidence="1" type="ORF">SNE40_013256</name>
</gene>
<dbReference type="EMBL" id="JAZGQO010000009">
    <property type="protein sequence ID" value="KAK6178469.1"/>
    <property type="molecule type" value="Genomic_DNA"/>
</dbReference>
<dbReference type="PANTHER" id="PTHR31424:SF5">
    <property type="entry name" value="APPLE DOMAIN-CONTAINING PROTEIN"/>
    <property type="match status" value="1"/>
</dbReference>
<comment type="caution">
    <text evidence="1">The sequence shown here is derived from an EMBL/GenBank/DDBJ whole genome shotgun (WGS) entry which is preliminary data.</text>
</comment>
<dbReference type="PANTHER" id="PTHR31424">
    <property type="entry name" value="PROTEIN CBG23806"/>
    <property type="match status" value="1"/>
</dbReference>
<sequence>MGALRDADKQLESYYSVTELSLDSSVKGEETVSRSIVFCHDLRGLIDNVIEHRGGSVADYMIKIGIDGGGDFLKFTMNVIKEDTVVSDSKRMKYSEGAFAKNFVDGGVKKLLLIGIVEQVKETYHNLECVLNLIGLDRIDFVCAFDLKLANAFLGIGTHSSTFPCPWCEVPKSSFSDPERVIEMRTLGSIRDNATMYQAALVNHNRKTKLSAADFKSCQNVPLLKNLPNDTVVLDVIPVMELHLVLGIVNRLYDHLDATFRGIEGCDLRAIDWSDKLCIKRPPQHGGEFNGEQCKKLLQSVHILERLIESDGTCESINKIVQTFKMFEDVRQKCFSMKLLPEYDQSIRAFESTYKDLNIPVTSKAHAIFDHVEAFIDRQGREKGLGYFSEQASESVHADFSLMWRRYKREIEHSEYGTKLLACVVAYSPRHR</sequence>
<name>A0AAN8PKW8_PATCE</name>
<protein>
    <submittedName>
        <fullName evidence="1">Uncharacterized protein</fullName>
    </submittedName>
</protein>
<proteinExistence type="predicted"/>
<evidence type="ECO:0000313" key="2">
    <source>
        <dbReference type="Proteomes" id="UP001347796"/>
    </source>
</evidence>
<reference evidence="1 2" key="1">
    <citation type="submission" date="2024-01" db="EMBL/GenBank/DDBJ databases">
        <title>The genome of the rayed Mediterranean limpet Patella caerulea (Linnaeus, 1758).</title>
        <authorList>
            <person name="Anh-Thu Weber A."/>
            <person name="Halstead-Nussloch G."/>
        </authorList>
    </citation>
    <scope>NUCLEOTIDE SEQUENCE [LARGE SCALE GENOMIC DNA]</scope>
    <source>
        <strain evidence="1">AATW-2023a</strain>
        <tissue evidence="1">Whole specimen</tissue>
    </source>
</reference>
<accession>A0AAN8PKW8</accession>
<organism evidence="1 2">
    <name type="scientific">Patella caerulea</name>
    <name type="common">Rayed Mediterranean limpet</name>
    <dbReference type="NCBI Taxonomy" id="87958"/>
    <lineage>
        <taxon>Eukaryota</taxon>
        <taxon>Metazoa</taxon>
        <taxon>Spiralia</taxon>
        <taxon>Lophotrochozoa</taxon>
        <taxon>Mollusca</taxon>
        <taxon>Gastropoda</taxon>
        <taxon>Patellogastropoda</taxon>
        <taxon>Patelloidea</taxon>
        <taxon>Patellidae</taxon>
        <taxon>Patella</taxon>
    </lineage>
</organism>
<dbReference type="Proteomes" id="UP001347796">
    <property type="component" value="Unassembled WGS sequence"/>
</dbReference>
<keyword evidence="2" id="KW-1185">Reference proteome</keyword>